<dbReference type="Pfam" id="PF00270">
    <property type="entry name" value="DEAD"/>
    <property type="match status" value="1"/>
</dbReference>
<name>A0A211YPX4_9CREN</name>
<dbReference type="InterPro" id="IPR014001">
    <property type="entry name" value="Helicase_ATP-bd"/>
</dbReference>
<evidence type="ECO:0000313" key="5">
    <source>
        <dbReference type="EMBL" id="OWJ55030.1"/>
    </source>
</evidence>
<dbReference type="GO" id="GO:0140097">
    <property type="term" value="F:catalytic activity, acting on DNA"/>
    <property type="evidence" value="ECO:0007669"/>
    <property type="project" value="UniProtKB-ARBA"/>
</dbReference>
<dbReference type="InterPro" id="IPR011545">
    <property type="entry name" value="DEAD/DEAH_box_helicase_dom"/>
</dbReference>
<evidence type="ECO:0008006" key="7">
    <source>
        <dbReference type="Google" id="ProtNLM"/>
    </source>
</evidence>
<evidence type="ECO:0000313" key="6">
    <source>
        <dbReference type="Proteomes" id="UP000196694"/>
    </source>
</evidence>
<evidence type="ECO:0000256" key="1">
    <source>
        <dbReference type="ARBA" id="ARBA00022741"/>
    </source>
</evidence>
<evidence type="ECO:0000259" key="3">
    <source>
        <dbReference type="PROSITE" id="PS51192"/>
    </source>
</evidence>
<dbReference type="SMART" id="SM00487">
    <property type="entry name" value="DEXDc"/>
    <property type="match status" value="1"/>
</dbReference>
<dbReference type="PROSITE" id="PS51192">
    <property type="entry name" value="HELICASE_ATP_BIND_1"/>
    <property type="match status" value="1"/>
</dbReference>
<keyword evidence="6" id="KW-1185">Reference proteome</keyword>
<reference evidence="5 6" key="1">
    <citation type="submission" date="2017-05" db="EMBL/GenBank/DDBJ databases">
        <title>The draft genome of the hyperthermophilic archaeon 'Pyrodictium delaneyi strain Hulk', an iron and nitrate reducer, reveals the capacity for sulfate reduction.</title>
        <authorList>
            <person name="Demey L.M."/>
            <person name="Miller C."/>
            <person name="Manzella M."/>
            <person name="Reguera G."/>
            <person name="Kashefi K."/>
        </authorList>
    </citation>
    <scope>NUCLEOTIDE SEQUENCE [LARGE SCALE GENOMIC DNA]</scope>
    <source>
        <strain evidence="5 6">Hulk</strain>
    </source>
</reference>
<evidence type="ECO:0000256" key="2">
    <source>
        <dbReference type="ARBA" id="ARBA00022840"/>
    </source>
</evidence>
<dbReference type="SMART" id="SM00490">
    <property type="entry name" value="HELICc"/>
    <property type="match status" value="1"/>
</dbReference>
<evidence type="ECO:0000259" key="4">
    <source>
        <dbReference type="PROSITE" id="PS51194"/>
    </source>
</evidence>
<dbReference type="PANTHER" id="PTHR47962">
    <property type="entry name" value="ATP-DEPENDENT HELICASE LHR-RELATED-RELATED"/>
    <property type="match status" value="1"/>
</dbReference>
<dbReference type="Proteomes" id="UP000196694">
    <property type="component" value="Unassembled WGS sequence"/>
</dbReference>
<dbReference type="AlphaFoldDB" id="A0A211YPX4"/>
<proteinExistence type="predicted"/>
<keyword evidence="1" id="KW-0547">Nucleotide-binding</keyword>
<accession>A0A211YPX4</accession>
<dbReference type="InterPro" id="IPR045628">
    <property type="entry name" value="Lhr_WH_dom"/>
</dbReference>
<dbReference type="PROSITE" id="PS51194">
    <property type="entry name" value="HELICASE_CTER"/>
    <property type="match status" value="1"/>
</dbReference>
<sequence length="956" mass="108877">MMEMTLKTTGISSSLELLHEKVRELIRQKGWETLTEIQEKAIKPILEGHNVVIVAPTGYGKTEAALLPVLSMMLQEDVEPVTVLYITPLRALINDIYERINWWASQLGFIVARKHGDVPHSERARRLRRAPHILVTTPESLEIDLDWASKFRNFYRNLRWVIVDEVHEIISTKRGVQLAILLERFRKLAGDFQLIMISATVGEPSLTGRTFIGSSKRPLSIVTVEKRKELEIVVDYVDAPSTEFWKQAAQKLLKYMEPLTLVFVNSKHVAERLHSEIEKMGIEGVVVHHASVFGEERRRIERMAKEGKLKMIIATKTLELGIDIGSVKRVILFRPAGKVASLIQRLGRSGHTIGGRINGIIIATDELELLEAIAEARLAIKGKVEVPELPLKPLDMAARAVIGMALSGMYTVDDAYEVLSNVYYFRGLTREEFDELVKYLLDNKMIKINEEGKLSGGAQFYRIWRFDAGDSRFSWWVHNFSEFFTTMGEKKTYVVKTADGKTIGELDSEYVIRMLRIGHVIRLAGKNWQVINIDEHTNKVVVTETQSETTAVPFWKGQGPIASRLVLSELEQVIYEVHQGSLDLPEGLVLADDARKALKKLIGEIKKYGYPAPNRGNIIIERLSDEIAFITLAPEKVLRTLAYIVMLEAYRNNSDVYTRISHYGFSLPANSLDFDPFEFLTSMDREEFMEKAWEAASRSPFFVEVAHNIQLVFGITRKLRKSDTLVYQEAIRQTLQEYFDPESAWALLEGLRKGRVKLKVNHGRTSIYARIVSKELPERPWISDVDELIAETLKGMAFTAEELAEALGLPLNLIEAKLRDMRKASSLYRVFNFIDVDTGEQRWALVEDAAEIVRSEEFSSSFDPPIKDSLYMLLVKNETGSLIHAIVRLGDVIEKPDQVVKQIPFNEIYELKVVPLTGYYEGQPPKYQYVPREIVPYLVLNAATLIQKIQMNNPIF</sequence>
<organism evidence="5 6">
    <name type="scientific">Pyrodictium delaneyi</name>
    <dbReference type="NCBI Taxonomy" id="1273541"/>
    <lineage>
        <taxon>Archaea</taxon>
        <taxon>Thermoproteota</taxon>
        <taxon>Thermoprotei</taxon>
        <taxon>Desulfurococcales</taxon>
        <taxon>Pyrodictiaceae</taxon>
        <taxon>Pyrodictium</taxon>
    </lineage>
</organism>
<protein>
    <recommendedName>
        <fullName evidence="7">ATP-dependent helicase</fullName>
    </recommendedName>
</protein>
<dbReference type="InterPro" id="IPR027417">
    <property type="entry name" value="P-loop_NTPase"/>
</dbReference>
<feature type="domain" description="Helicase C-terminal" evidence="4">
    <location>
        <begin position="251"/>
        <end position="397"/>
    </location>
</feature>
<dbReference type="Pfam" id="PF00271">
    <property type="entry name" value="Helicase_C"/>
    <property type="match status" value="1"/>
</dbReference>
<dbReference type="Gene3D" id="3.40.50.300">
    <property type="entry name" value="P-loop containing nucleotide triphosphate hydrolases"/>
    <property type="match status" value="2"/>
</dbReference>
<comment type="caution">
    <text evidence="5">The sequence shown here is derived from an EMBL/GenBank/DDBJ whole genome shotgun (WGS) entry which is preliminary data.</text>
</comment>
<dbReference type="Pfam" id="PF19306">
    <property type="entry name" value="WHD_Lhr"/>
    <property type="match status" value="1"/>
</dbReference>
<dbReference type="GO" id="GO:0016887">
    <property type="term" value="F:ATP hydrolysis activity"/>
    <property type="evidence" value="ECO:0007669"/>
    <property type="project" value="TreeGrafter"/>
</dbReference>
<keyword evidence="2" id="KW-0067">ATP-binding</keyword>
<dbReference type="InterPro" id="IPR001650">
    <property type="entry name" value="Helicase_C-like"/>
</dbReference>
<feature type="domain" description="Helicase ATP-binding" evidence="3">
    <location>
        <begin position="42"/>
        <end position="219"/>
    </location>
</feature>
<gene>
    <name evidence="5" type="ORF">Pdsh_04880</name>
</gene>
<dbReference type="GO" id="GO:0005524">
    <property type="term" value="F:ATP binding"/>
    <property type="evidence" value="ECO:0007669"/>
    <property type="project" value="UniProtKB-KW"/>
</dbReference>
<dbReference type="EMBL" id="NCQP01000002">
    <property type="protein sequence ID" value="OWJ55030.1"/>
    <property type="molecule type" value="Genomic_DNA"/>
</dbReference>
<dbReference type="SUPFAM" id="SSF52540">
    <property type="entry name" value="P-loop containing nucleoside triphosphate hydrolases"/>
    <property type="match status" value="1"/>
</dbReference>
<dbReference type="GO" id="GO:0003677">
    <property type="term" value="F:DNA binding"/>
    <property type="evidence" value="ECO:0007669"/>
    <property type="project" value="TreeGrafter"/>
</dbReference>
<dbReference type="GO" id="GO:0120545">
    <property type="term" value="F:nucleic acid conformation isomerase activity"/>
    <property type="evidence" value="ECO:0007669"/>
    <property type="project" value="UniProtKB-ARBA"/>
</dbReference>
<dbReference type="InterPro" id="IPR052511">
    <property type="entry name" value="ATP-dep_Helicase"/>
</dbReference>
<dbReference type="PANTHER" id="PTHR47962:SF5">
    <property type="entry name" value="ATP-DEPENDENT HELICASE LHR-RELATED"/>
    <property type="match status" value="1"/>
</dbReference>